<protein>
    <submittedName>
        <fullName evidence="2">Uncharacterized protein</fullName>
    </submittedName>
</protein>
<keyword evidence="3" id="KW-1185">Reference proteome</keyword>
<dbReference type="AlphaFoldDB" id="A0A0C3C7A8"/>
<dbReference type="InParanoid" id="A0A0C3C7A8"/>
<accession>A0A0C3C7A8</accession>
<dbReference type="Proteomes" id="UP000054321">
    <property type="component" value="Unassembled WGS sequence"/>
</dbReference>
<dbReference type="HOGENOM" id="CLU_2237347_0_0_1"/>
<evidence type="ECO:0000256" key="1">
    <source>
        <dbReference type="SAM" id="SignalP"/>
    </source>
</evidence>
<evidence type="ECO:0000313" key="3">
    <source>
        <dbReference type="Proteomes" id="UP000054321"/>
    </source>
</evidence>
<gene>
    <name evidence="2" type="ORF">OIDMADRAFT_60556</name>
</gene>
<dbReference type="EMBL" id="KN832889">
    <property type="protein sequence ID" value="KIM94783.1"/>
    <property type="molecule type" value="Genomic_DNA"/>
</dbReference>
<organism evidence="2 3">
    <name type="scientific">Oidiodendron maius (strain Zn)</name>
    <dbReference type="NCBI Taxonomy" id="913774"/>
    <lineage>
        <taxon>Eukaryota</taxon>
        <taxon>Fungi</taxon>
        <taxon>Dikarya</taxon>
        <taxon>Ascomycota</taxon>
        <taxon>Pezizomycotina</taxon>
        <taxon>Leotiomycetes</taxon>
        <taxon>Leotiomycetes incertae sedis</taxon>
        <taxon>Myxotrichaceae</taxon>
        <taxon>Oidiodendron</taxon>
    </lineage>
</organism>
<evidence type="ECO:0000313" key="2">
    <source>
        <dbReference type="EMBL" id="KIM94783.1"/>
    </source>
</evidence>
<reference evidence="3" key="2">
    <citation type="submission" date="2015-01" db="EMBL/GenBank/DDBJ databases">
        <title>Evolutionary Origins and Diversification of the Mycorrhizal Mutualists.</title>
        <authorList>
            <consortium name="DOE Joint Genome Institute"/>
            <consortium name="Mycorrhizal Genomics Consortium"/>
            <person name="Kohler A."/>
            <person name="Kuo A."/>
            <person name="Nagy L.G."/>
            <person name="Floudas D."/>
            <person name="Copeland A."/>
            <person name="Barry K.W."/>
            <person name="Cichocki N."/>
            <person name="Veneault-Fourrey C."/>
            <person name="LaButti K."/>
            <person name="Lindquist E.A."/>
            <person name="Lipzen A."/>
            <person name="Lundell T."/>
            <person name="Morin E."/>
            <person name="Murat C."/>
            <person name="Riley R."/>
            <person name="Ohm R."/>
            <person name="Sun H."/>
            <person name="Tunlid A."/>
            <person name="Henrissat B."/>
            <person name="Grigoriev I.V."/>
            <person name="Hibbett D.S."/>
            <person name="Martin F."/>
        </authorList>
    </citation>
    <scope>NUCLEOTIDE SEQUENCE [LARGE SCALE GENOMIC DNA]</scope>
    <source>
        <strain evidence="3">Zn</strain>
    </source>
</reference>
<proteinExistence type="predicted"/>
<name>A0A0C3C7A8_OIDMZ</name>
<dbReference type="STRING" id="913774.A0A0C3C7A8"/>
<feature type="signal peptide" evidence="1">
    <location>
        <begin position="1"/>
        <end position="18"/>
    </location>
</feature>
<keyword evidence="1" id="KW-0732">Signal</keyword>
<feature type="chain" id="PRO_5002162182" evidence="1">
    <location>
        <begin position="19"/>
        <end position="105"/>
    </location>
</feature>
<reference evidence="2 3" key="1">
    <citation type="submission" date="2014-04" db="EMBL/GenBank/DDBJ databases">
        <authorList>
            <consortium name="DOE Joint Genome Institute"/>
            <person name="Kuo A."/>
            <person name="Martino E."/>
            <person name="Perotto S."/>
            <person name="Kohler A."/>
            <person name="Nagy L.G."/>
            <person name="Floudas D."/>
            <person name="Copeland A."/>
            <person name="Barry K.W."/>
            <person name="Cichocki N."/>
            <person name="Veneault-Fourrey C."/>
            <person name="LaButti K."/>
            <person name="Lindquist E.A."/>
            <person name="Lipzen A."/>
            <person name="Lundell T."/>
            <person name="Morin E."/>
            <person name="Murat C."/>
            <person name="Sun H."/>
            <person name="Tunlid A."/>
            <person name="Henrissat B."/>
            <person name="Grigoriev I.V."/>
            <person name="Hibbett D.S."/>
            <person name="Martin F."/>
            <person name="Nordberg H.P."/>
            <person name="Cantor M.N."/>
            <person name="Hua S.X."/>
        </authorList>
    </citation>
    <scope>NUCLEOTIDE SEQUENCE [LARGE SCALE GENOMIC DNA]</scope>
    <source>
        <strain evidence="2 3">Zn</strain>
    </source>
</reference>
<dbReference type="OrthoDB" id="2160638at2759"/>
<sequence length="105" mass="10303">MSSLIIAAIAGHVTIGLAGPIDSGGTTASAYCSNLDLSYALSSLTAPVEGAGSPGSESAWALTIDDTSAGYKQSITRLGAAVTDATVASFGTLSSSSLDTYIIVA</sequence>